<dbReference type="InterPro" id="IPR016157">
    <property type="entry name" value="Cullin_CS"/>
</dbReference>
<dbReference type="PANTHER" id="PTHR11932">
    <property type="entry name" value="CULLIN"/>
    <property type="match status" value="1"/>
</dbReference>
<dbReference type="SUPFAM" id="SSF46785">
    <property type="entry name" value="Winged helix' DNA-binding domain"/>
    <property type="match status" value="1"/>
</dbReference>
<keyword evidence="5" id="KW-0833">Ubl conjugation pathway</keyword>
<evidence type="ECO:0000313" key="12">
    <source>
        <dbReference type="Proteomes" id="UP000046393"/>
    </source>
</evidence>
<dbReference type="GO" id="GO:0006511">
    <property type="term" value="P:ubiquitin-dependent protein catabolic process"/>
    <property type="evidence" value="ECO:0007669"/>
    <property type="project" value="InterPro"/>
</dbReference>
<dbReference type="Pfam" id="PF00888">
    <property type="entry name" value="Cullin"/>
    <property type="match status" value="1"/>
</dbReference>
<dbReference type="InterPro" id="IPR036317">
    <property type="entry name" value="Cullin_homology_sf"/>
</dbReference>
<comment type="similarity">
    <text evidence="3 9 10">Belongs to the cullin family.</text>
</comment>
<dbReference type="AlphaFoldDB" id="A0A158R5K3"/>
<dbReference type="Gene3D" id="3.30.230.130">
    <property type="entry name" value="Cullin, Chain C, Domain 2"/>
    <property type="match status" value="1"/>
</dbReference>
<dbReference type="InterPro" id="IPR036388">
    <property type="entry name" value="WH-like_DNA-bd_sf"/>
</dbReference>
<feature type="domain" description="Cullin family profile" evidence="11">
    <location>
        <begin position="405"/>
        <end position="648"/>
    </location>
</feature>
<dbReference type="PROSITE" id="PS01256">
    <property type="entry name" value="CULLIN_1"/>
    <property type="match status" value="1"/>
</dbReference>
<evidence type="ECO:0000256" key="6">
    <source>
        <dbReference type="ARBA" id="ARBA00022843"/>
    </source>
</evidence>
<dbReference type="SMART" id="SM00884">
    <property type="entry name" value="Cullin_Nedd8"/>
    <property type="match status" value="1"/>
</dbReference>
<reference evidence="13" key="1">
    <citation type="submission" date="2016-04" db="UniProtKB">
        <authorList>
            <consortium name="WormBaseParasite"/>
        </authorList>
    </citation>
    <scope>IDENTIFICATION</scope>
</reference>
<dbReference type="GO" id="GO:0031462">
    <property type="term" value="C:Cul2-RING ubiquitin ligase complex"/>
    <property type="evidence" value="ECO:0007669"/>
    <property type="project" value="UniProtKB-ARBA"/>
</dbReference>
<dbReference type="InterPro" id="IPR001373">
    <property type="entry name" value="Cullin_N"/>
</dbReference>
<proteinExistence type="inferred from homology"/>
<dbReference type="InterPro" id="IPR045093">
    <property type="entry name" value="Cullin"/>
</dbReference>
<keyword evidence="4" id="KW-1017">Isopeptide bond</keyword>
<dbReference type="InterPro" id="IPR059120">
    <property type="entry name" value="Cullin-like_AB"/>
</dbReference>
<dbReference type="Pfam" id="PF10557">
    <property type="entry name" value="Cullin_Nedd8"/>
    <property type="match status" value="1"/>
</dbReference>
<dbReference type="SUPFAM" id="SSF75632">
    <property type="entry name" value="Cullin homology domain"/>
    <property type="match status" value="1"/>
</dbReference>
<evidence type="ECO:0000256" key="8">
    <source>
        <dbReference type="ARBA" id="ARBA00069610"/>
    </source>
</evidence>
<dbReference type="InterPro" id="IPR019559">
    <property type="entry name" value="Cullin_neddylation_domain"/>
</dbReference>
<keyword evidence="7" id="KW-0539">Nucleus</keyword>
<dbReference type="Proteomes" id="UP000046393">
    <property type="component" value="Unplaced"/>
</dbReference>
<evidence type="ECO:0000256" key="2">
    <source>
        <dbReference type="ARBA" id="ARBA00004906"/>
    </source>
</evidence>
<protein>
    <recommendedName>
        <fullName evidence="8">Cullin-2</fullName>
    </recommendedName>
</protein>
<accession>A0A158R5K3</accession>
<dbReference type="Pfam" id="PF26557">
    <property type="entry name" value="Cullin_AB"/>
    <property type="match status" value="1"/>
</dbReference>
<dbReference type="FunFam" id="1.20.1310.10:FF:000012">
    <property type="entry name" value="Cullin 2"/>
    <property type="match status" value="1"/>
</dbReference>
<evidence type="ECO:0000259" key="11">
    <source>
        <dbReference type="PROSITE" id="PS50069"/>
    </source>
</evidence>
<organism evidence="12 13">
    <name type="scientific">Syphacia muris</name>
    <dbReference type="NCBI Taxonomy" id="451379"/>
    <lineage>
        <taxon>Eukaryota</taxon>
        <taxon>Metazoa</taxon>
        <taxon>Ecdysozoa</taxon>
        <taxon>Nematoda</taxon>
        <taxon>Chromadorea</taxon>
        <taxon>Rhabditida</taxon>
        <taxon>Spirurina</taxon>
        <taxon>Oxyuridomorpha</taxon>
        <taxon>Oxyuroidea</taxon>
        <taxon>Oxyuridae</taxon>
        <taxon>Syphacia</taxon>
    </lineage>
</organism>
<dbReference type="SUPFAM" id="SSF74788">
    <property type="entry name" value="Cullin repeat-like"/>
    <property type="match status" value="1"/>
</dbReference>
<dbReference type="SMART" id="SM00182">
    <property type="entry name" value="CULLIN"/>
    <property type="match status" value="1"/>
</dbReference>
<evidence type="ECO:0000256" key="1">
    <source>
        <dbReference type="ARBA" id="ARBA00004123"/>
    </source>
</evidence>
<dbReference type="GO" id="GO:0005634">
    <property type="term" value="C:nucleus"/>
    <property type="evidence" value="ECO:0007669"/>
    <property type="project" value="UniProtKB-SubCell"/>
</dbReference>
<name>A0A158R5K3_9BILA</name>
<keyword evidence="12" id="KW-1185">Reference proteome</keyword>
<comment type="pathway">
    <text evidence="2">Protein modification; protein ubiquitination.</text>
</comment>
<dbReference type="Gene3D" id="1.20.1310.10">
    <property type="entry name" value="Cullin Repeats"/>
    <property type="match status" value="4"/>
</dbReference>
<evidence type="ECO:0000256" key="10">
    <source>
        <dbReference type="RuleBase" id="RU003829"/>
    </source>
</evidence>
<dbReference type="FunFam" id="1.10.10.10:FF:000014">
    <property type="entry name" value="Cullin 1"/>
    <property type="match status" value="1"/>
</dbReference>
<dbReference type="InterPro" id="IPR036390">
    <property type="entry name" value="WH_DNA-bd_sf"/>
</dbReference>
<evidence type="ECO:0000256" key="3">
    <source>
        <dbReference type="ARBA" id="ARBA00006019"/>
    </source>
</evidence>
<dbReference type="WBParaSite" id="SMUV_0000714601-mRNA-1">
    <property type="protein sequence ID" value="SMUV_0000714601-mRNA-1"/>
    <property type="gene ID" value="SMUV_0000714601"/>
</dbReference>
<evidence type="ECO:0000256" key="5">
    <source>
        <dbReference type="ARBA" id="ARBA00022786"/>
    </source>
</evidence>
<dbReference type="GO" id="GO:0031625">
    <property type="term" value="F:ubiquitin protein ligase binding"/>
    <property type="evidence" value="ECO:0007669"/>
    <property type="project" value="InterPro"/>
</dbReference>
<comment type="subcellular location">
    <subcellularLocation>
        <location evidence="1">Nucleus</location>
    </subcellularLocation>
</comment>
<keyword evidence="6" id="KW-0832">Ubl conjugation</keyword>
<evidence type="ECO:0000256" key="4">
    <source>
        <dbReference type="ARBA" id="ARBA00022499"/>
    </source>
</evidence>
<dbReference type="InterPro" id="IPR016159">
    <property type="entry name" value="Cullin_repeat-like_dom_sf"/>
</dbReference>
<evidence type="ECO:0000313" key="13">
    <source>
        <dbReference type="WBParaSite" id="SMUV_0000714601-mRNA-1"/>
    </source>
</evidence>
<evidence type="ECO:0000256" key="7">
    <source>
        <dbReference type="ARBA" id="ARBA00023242"/>
    </source>
</evidence>
<dbReference type="InterPro" id="IPR016158">
    <property type="entry name" value="Cullin_homology"/>
</dbReference>
<dbReference type="PROSITE" id="PS50069">
    <property type="entry name" value="CULLIN_2"/>
    <property type="match status" value="1"/>
</dbReference>
<evidence type="ECO:0000256" key="9">
    <source>
        <dbReference type="PROSITE-ProRule" id="PRU00330"/>
    </source>
</evidence>
<sequence>MAYFTLRPKPVDFNEIWDGLRTTLQKLLNLQPLDRRSWDDNFYDIYALCVAVPEPLSAQLYAKTKEFLEEHVAKLYQNICTGSEASDEYLLFEYYKHWKVYHEGTTYIHKLFIYLNKQFVRTKHQAEVEGPYCGYNQYLPQNEVMEIGPLALYIWRENAIKPIEDRLVRQLLNAIAADRRNVFYVPANIVHDVIMSFIQVDDVGLLRDSIDKPSYTKDVTYDTYRNMFEKKFLHETKVYYTLLSNSLINELSCSEYMEKVIECIDKENERSRRYLHEISYEVVTRLCREVMVSEHKDKLHSLCRELIRTEQRHDLHNMYSLLQPIQGLGVVVREFEAFVKQTGLDAVRNLQGDNVPQQFVDNVLQVYNKFYAMVAEVFADDGDFIGALDKALQAVVNHWEGQKPKASERLARYTDTLLRKSAKGLSEYEIDARLSQAIIIFRYIDEKDIFQKFYSKMLANRLITNASVSKDAEESMINKLKQACGFEFTSKLSRMFTDIGLSHDLTQKFIEETPKLKEQMQVLVLQAGAWPLSPTQSQENYEKDQVKTTFNIPSMLHPSIQQFEDFYHHSHNGRKLTWLFNLSSGMNFVEQIELKLLYLDKVCIVTMTVHQFAILSAFAVENKLDVSKIGDLSGLSGDLLYKNIRALVDAGILLAAEKESIHDNTEISLNMGLSTKRTRIKVMSPQIQRQVEKEVEHVNNTVMQDRKYHMECTIVRIMKTRKVMKHAALVNEVIEQTKERFIPDINFIKKNIEGLIEKLYLQRTDQADEYQYLA</sequence>
<dbReference type="FunFam" id="1.20.1310.10:FF:000022">
    <property type="entry name" value="Cullin-2 isoform 2"/>
    <property type="match status" value="1"/>
</dbReference>
<dbReference type="STRING" id="451379.A0A158R5K3"/>
<dbReference type="Gene3D" id="1.10.10.10">
    <property type="entry name" value="Winged helix-like DNA-binding domain superfamily/Winged helix DNA-binding domain"/>
    <property type="match status" value="1"/>
</dbReference>